<dbReference type="SMART" id="SM00347">
    <property type="entry name" value="HTH_MARR"/>
    <property type="match status" value="1"/>
</dbReference>
<dbReference type="PANTHER" id="PTHR33164:SF43">
    <property type="entry name" value="HTH-TYPE TRANSCRIPTIONAL REPRESSOR YETL"/>
    <property type="match status" value="1"/>
</dbReference>
<dbReference type="InterPro" id="IPR039422">
    <property type="entry name" value="MarR/SlyA-like"/>
</dbReference>
<dbReference type="PANTHER" id="PTHR33164">
    <property type="entry name" value="TRANSCRIPTIONAL REGULATOR, MARR FAMILY"/>
    <property type="match status" value="1"/>
</dbReference>
<dbReference type="PROSITE" id="PS01117">
    <property type="entry name" value="HTH_MARR_1"/>
    <property type="match status" value="1"/>
</dbReference>
<keyword evidence="1" id="KW-0805">Transcription regulation</keyword>
<dbReference type="AlphaFoldDB" id="A0A1M6UQB4"/>
<dbReference type="PRINTS" id="PR00598">
    <property type="entry name" value="HTHMARR"/>
</dbReference>
<dbReference type="Gene3D" id="1.10.10.10">
    <property type="entry name" value="Winged helix-like DNA-binding domain superfamily/Winged helix DNA-binding domain"/>
    <property type="match status" value="1"/>
</dbReference>
<evidence type="ECO:0000256" key="2">
    <source>
        <dbReference type="ARBA" id="ARBA00023125"/>
    </source>
</evidence>
<organism evidence="5 6">
    <name type="scientific">Lutimaribacter pacificus</name>
    <dbReference type="NCBI Taxonomy" id="391948"/>
    <lineage>
        <taxon>Bacteria</taxon>
        <taxon>Pseudomonadati</taxon>
        <taxon>Pseudomonadota</taxon>
        <taxon>Alphaproteobacteria</taxon>
        <taxon>Rhodobacterales</taxon>
        <taxon>Roseobacteraceae</taxon>
        <taxon>Lutimaribacter</taxon>
    </lineage>
</organism>
<keyword evidence="2 5" id="KW-0238">DNA-binding</keyword>
<feature type="domain" description="HTH marR-type" evidence="4">
    <location>
        <begin position="36"/>
        <end position="171"/>
    </location>
</feature>
<name>A0A1M6UQB4_9RHOB</name>
<proteinExistence type="predicted"/>
<dbReference type="GO" id="GO:0003677">
    <property type="term" value="F:DNA binding"/>
    <property type="evidence" value="ECO:0007669"/>
    <property type="project" value="UniProtKB-KW"/>
</dbReference>
<dbReference type="InterPro" id="IPR000835">
    <property type="entry name" value="HTH_MarR-typ"/>
</dbReference>
<dbReference type="EMBL" id="FQZZ01000008">
    <property type="protein sequence ID" value="SHK71365.1"/>
    <property type="molecule type" value="Genomic_DNA"/>
</dbReference>
<evidence type="ECO:0000256" key="1">
    <source>
        <dbReference type="ARBA" id="ARBA00023015"/>
    </source>
</evidence>
<gene>
    <name evidence="5" type="ORF">SAMN05444142_10869</name>
</gene>
<keyword evidence="3" id="KW-0804">Transcription</keyword>
<accession>A0A1M6UQB4</accession>
<dbReference type="RefSeq" id="WP_223228112.1">
    <property type="nucleotide sequence ID" value="NZ_FNIO01000007.1"/>
</dbReference>
<dbReference type="InterPro" id="IPR023187">
    <property type="entry name" value="Tscrpt_reg_MarR-type_CS"/>
</dbReference>
<reference evidence="5 6" key="1">
    <citation type="submission" date="2016-11" db="EMBL/GenBank/DDBJ databases">
        <authorList>
            <person name="Varghese N."/>
            <person name="Submissions S."/>
        </authorList>
    </citation>
    <scope>NUCLEOTIDE SEQUENCE [LARGE SCALE GENOMIC DNA]</scope>
    <source>
        <strain evidence="5 6">DSM 29620</strain>
    </source>
</reference>
<dbReference type="Proteomes" id="UP000324252">
    <property type="component" value="Unassembled WGS sequence"/>
</dbReference>
<dbReference type="Pfam" id="PF12802">
    <property type="entry name" value="MarR_2"/>
    <property type="match status" value="1"/>
</dbReference>
<dbReference type="InterPro" id="IPR036388">
    <property type="entry name" value="WH-like_DNA-bd_sf"/>
</dbReference>
<dbReference type="PROSITE" id="PS50995">
    <property type="entry name" value="HTH_MARR_2"/>
    <property type="match status" value="1"/>
</dbReference>
<dbReference type="InterPro" id="IPR036390">
    <property type="entry name" value="WH_DNA-bd_sf"/>
</dbReference>
<evidence type="ECO:0000313" key="6">
    <source>
        <dbReference type="Proteomes" id="UP000324252"/>
    </source>
</evidence>
<sequence>MDVYDKKFLNGLDELAKIHFSERTMSTKNKLDKIFASDLRYLMVVSYIVLGNNAVTNRFIERTYQMPVHAWSALFAIVMFPGIRAKEIKHLFPRPQNTISRAVSLLEARGLVQHKTSATDGREKQLFATDAGTTLLAEIRSVSGLRQEELFAPLTREERETFFELAQKIASGPKLLESRAMPSDLS</sequence>
<evidence type="ECO:0000259" key="4">
    <source>
        <dbReference type="PROSITE" id="PS50995"/>
    </source>
</evidence>
<evidence type="ECO:0000256" key="3">
    <source>
        <dbReference type="ARBA" id="ARBA00023163"/>
    </source>
</evidence>
<dbReference type="SUPFAM" id="SSF46785">
    <property type="entry name" value="Winged helix' DNA-binding domain"/>
    <property type="match status" value="1"/>
</dbReference>
<dbReference type="GO" id="GO:0003700">
    <property type="term" value="F:DNA-binding transcription factor activity"/>
    <property type="evidence" value="ECO:0007669"/>
    <property type="project" value="InterPro"/>
</dbReference>
<protein>
    <submittedName>
        <fullName evidence="5">DNA-binding transcriptional regulator, MarR family</fullName>
    </submittedName>
</protein>
<evidence type="ECO:0000313" key="5">
    <source>
        <dbReference type="EMBL" id="SHK71365.1"/>
    </source>
</evidence>
<dbReference type="GO" id="GO:0006950">
    <property type="term" value="P:response to stress"/>
    <property type="evidence" value="ECO:0007669"/>
    <property type="project" value="TreeGrafter"/>
</dbReference>
<keyword evidence="6" id="KW-1185">Reference proteome</keyword>